<feature type="signal peptide" evidence="2">
    <location>
        <begin position="1"/>
        <end position="19"/>
    </location>
</feature>
<proteinExistence type="predicted"/>
<reference evidence="3" key="1">
    <citation type="journal article" date="2020" name="G3 (Bethesda)">
        <title>High-Quality Assemblies for Three Invasive Social Wasps from the &lt;i&gt;Vespula&lt;/i&gt; Genus.</title>
        <authorList>
            <person name="Harrop T.W.R."/>
            <person name="Guhlin J."/>
            <person name="McLaughlin G.M."/>
            <person name="Permina E."/>
            <person name="Stockwell P."/>
            <person name="Gilligan J."/>
            <person name="Le Lec M.F."/>
            <person name="Gruber M.A.M."/>
            <person name="Quinn O."/>
            <person name="Lovegrove M."/>
            <person name="Duncan E.J."/>
            <person name="Remnant E.J."/>
            <person name="Van Eeckhoven J."/>
            <person name="Graham B."/>
            <person name="Knapp R.A."/>
            <person name="Langford K.W."/>
            <person name="Kronenberg Z."/>
            <person name="Press M.O."/>
            <person name="Eacker S.M."/>
            <person name="Wilson-Rankin E.E."/>
            <person name="Purcell J."/>
            <person name="Lester P.J."/>
            <person name="Dearden P.K."/>
        </authorList>
    </citation>
    <scope>NUCLEOTIDE SEQUENCE</scope>
    <source>
        <strain evidence="3">Marl-1</strain>
    </source>
</reference>
<protein>
    <submittedName>
        <fullName evidence="3">Uncharacterized protein</fullName>
    </submittedName>
</protein>
<name>A0A834JM36_VESVU</name>
<dbReference type="Gene3D" id="2.60.40.10">
    <property type="entry name" value="Immunoglobulins"/>
    <property type="match status" value="1"/>
</dbReference>
<evidence type="ECO:0000256" key="2">
    <source>
        <dbReference type="SAM" id="SignalP"/>
    </source>
</evidence>
<gene>
    <name evidence="3" type="ORF">HZH66_009583</name>
</gene>
<sequence length="114" mass="13097">MLWILIVVTCFEVSTLADAQSERTTSLDEDANNNEPDHPVPMESIQGVAGQRAILPCNIQPREPNDAVTMVLWFKKDSGDPLYRLYYRMVKSIDMDRNKHYISKDTKRILGEIK</sequence>
<evidence type="ECO:0000313" key="3">
    <source>
        <dbReference type="EMBL" id="KAF7391103.1"/>
    </source>
</evidence>
<dbReference type="EMBL" id="JACSEA010000010">
    <property type="protein sequence ID" value="KAF7391103.1"/>
    <property type="molecule type" value="Genomic_DNA"/>
</dbReference>
<keyword evidence="4" id="KW-1185">Reference proteome</keyword>
<evidence type="ECO:0000256" key="1">
    <source>
        <dbReference type="SAM" id="MobiDB-lite"/>
    </source>
</evidence>
<evidence type="ECO:0000313" key="4">
    <source>
        <dbReference type="Proteomes" id="UP000614350"/>
    </source>
</evidence>
<dbReference type="InterPro" id="IPR036179">
    <property type="entry name" value="Ig-like_dom_sf"/>
</dbReference>
<accession>A0A834JM36</accession>
<feature type="region of interest" description="Disordered" evidence="1">
    <location>
        <begin position="22"/>
        <end position="45"/>
    </location>
</feature>
<dbReference type="Proteomes" id="UP000614350">
    <property type="component" value="Unassembled WGS sequence"/>
</dbReference>
<feature type="chain" id="PRO_5033048879" evidence="2">
    <location>
        <begin position="20"/>
        <end position="114"/>
    </location>
</feature>
<keyword evidence="2" id="KW-0732">Signal</keyword>
<dbReference type="SUPFAM" id="SSF48726">
    <property type="entry name" value="Immunoglobulin"/>
    <property type="match status" value="1"/>
</dbReference>
<organism evidence="3 4">
    <name type="scientific">Vespula vulgaris</name>
    <name type="common">Yellow jacket</name>
    <name type="synonym">Wasp</name>
    <dbReference type="NCBI Taxonomy" id="7454"/>
    <lineage>
        <taxon>Eukaryota</taxon>
        <taxon>Metazoa</taxon>
        <taxon>Ecdysozoa</taxon>
        <taxon>Arthropoda</taxon>
        <taxon>Hexapoda</taxon>
        <taxon>Insecta</taxon>
        <taxon>Pterygota</taxon>
        <taxon>Neoptera</taxon>
        <taxon>Endopterygota</taxon>
        <taxon>Hymenoptera</taxon>
        <taxon>Apocrita</taxon>
        <taxon>Aculeata</taxon>
        <taxon>Vespoidea</taxon>
        <taxon>Vespidae</taxon>
        <taxon>Vespinae</taxon>
        <taxon>Vespula</taxon>
    </lineage>
</organism>
<dbReference type="AlphaFoldDB" id="A0A834JM36"/>
<dbReference type="InterPro" id="IPR013783">
    <property type="entry name" value="Ig-like_fold"/>
</dbReference>
<comment type="caution">
    <text evidence="3">The sequence shown here is derived from an EMBL/GenBank/DDBJ whole genome shotgun (WGS) entry which is preliminary data.</text>
</comment>